<feature type="transmembrane region" description="Helical" evidence="5">
    <location>
        <begin position="86"/>
        <end position="104"/>
    </location>
</feature>
<feature type="transmembrane region" description="Helical" evidence="5">
    <location>
        <begin position="140"/>
        <end position="158"/>
    </location>
</feature>
<organism evidence="7 8">
    <name type="scientific">Gordonia aichiensis NBRC 108223</name>
    <dbReference type="NCBI Taxonomy" id="1220583"/>
    <lineage>
        <taxon>Bacteria</taxon>
        <taxon>Bacillati</taxon>
        <taxon>Actinomycetota</taxon>
        <taxon>Actinomycetes</taxon>
        <taxon>Mycobacteriales</taxon>
        <taxon>Gordoniaceae</taxon>
        <taxon>Gordonia</taxon>
    </lineage>
</organism>
<dbReference type="InterPro" id="IPR002645">
    <property type="entry name" value="STAS_dom"/>
</dbReference>
<dbReference type="InterPro" id="IPR052706">
    <property type="entry name" value="Membrane-Transporter-like"/>
</dbReference>
<evidence type="ECO:0000256" key="1">
    <source>
        <dbReference type="ARBA" id="ARBA00004141"/>
    </source>
</evidence>
<evidence type="ECO:0000256" key="2">
    <source>
        <dbReference type="ARBA" id="ARBA00022692"/>
    </source>
</evidence>
<feature type="transmembrane region" description="Helical" evidence="5">
    <location>
        <begin position="337"/>
        <end position="355"/>
    </location>
</feature>
<gene>
    <name evidence="7" type="ORF">GOACH_24_00460</name>
</gene>
<dbReference type="Pfam" id="PF01740">
    <property type="entry name" value="STAS"/>
    <property type="match status" value="1"/>
</dbReference>
<dbReference type="GO" id="GO:0016020">
    <property type="term" value="C:membrane"/>
    <property type="evidence" value="ECO:0007669"/>
    <property type="project" value="UniProtKB-SubCell"/>
</dbReference>
<dbReference type="AlphaFoldDB" id="L7KNH8"/>
<evidence type="ECO:0000256" key="4">
    <source>
        <dbReference type="ARBA" id="ARBA00023136"/>
    </source>
</evidence>
<keyword evidence="8" id="KW-1185">Reference proteome</keyword>
<proteinExistence type="predicted"/>
<dbReference type="Proteomes" id="UP000010988">
    <property type="component" value="Unassembled WGS sequence"/>
</dbReference>
<dbReference type="PANTHER" id="PTHR43310:SF1">
    <property type="entry name" value="SULFATE TRANSPORTER YBAR-RELATED"/>
    <property type="match status" value="1"/>
</dbReference>
<name>L7KNH8_9ACTN</name>
<feature type="transmembrane region" description="Helical" evidence="5">
    <location>
        <begin position="56"/>
        <end position="79"/>
    </location>
</feature>
<dbReference type="Gene3D" id="3.30.750.24">
    <property type="entry name" value="STAS domain"/>
    <property type="match status" value="1"/>
</dbReference>
<protein>
    <submittedName>
        <fullName evidence="7">Putative SulP family transporter</fullName>
    </submittedName>
</protein>
<comment type="subcellular location">
    <subcellularLocation>
        <location evidence="1">Membrane</location>
        <topology evidence="1">Multi-pass membrane protein</topology>
    </subcellularLocation>
</comment>
<dbReference type="PANTHER" id="PTHR43310">
    <property type="entry name" value="SULFATE TRANSPORTER YBAR-RELATED"/>
    <property type="match status" value="1"/>
</dbReference>
<dbReference type="eggNOG" id="COG0659">
    <property type="taxonomic scope" value="Bacteria"/>
</dbReference>
<feature type="transmembrane region" description="Helical" evidence="5">
    <location>
        <begin position="282"/>
        <end position="303"/>
    </location>
</feature>
<feature type="transmembrane region" description="Helical" evidence="5">
    <location>
        <begin position="376"/>
        <end position="405"/>
    </location>
</feature>
<evidence type="ECO:0000256" key="5">
    <source>
        <dbReference type="SAM" id="Phobius"/>
    </source>
</evidence>
<keyword evidence="3 5" id="KW-1133">Transmembrane helix</keyword>
<dbReference type="CDD" id="cd07042">
    <property type="entry name" value="STAS_SulP_like_sulfate_transporter"/>
    <property type="match status" value="1"/>
</dbReference>
<feature type="transmembrane region" description="Helical" evidence="5">
    <location>
        <begin position="110"/>
        <end position="128"/>
    </location>
</feature>
<keyword evidence="4 5" id="KW-0472">Membrane</keyword>
<dbReference type="OrthoDB" id="9771198at2"/>
<feature type="transmembrane region" description="Helical" evidence="5">
    <location>
        <begin position="164"/>
        <end position="182"/>
    </location>
</feature>
<evidence type="ECO:0000313" key="8">
    <source>
        <dbReference type="Proteomes" id="UP000010988"/>
    </source>
</evidence>
<evidence type="ECO:0000313" key="7">
    <source>
        <dbReference type="EMBL" id="GAC50425.1"/>
    </source>
</evidence>
<dbReference type="InterPro" id="IPR036513">
    <property type="entry name" value="STAS_dom_sf"/>
</dbReference>
<dbReference type="EMBL" id="BANR01000024">
    <property type="protein sequence ID" value="GAC50425.1"/>
    <property type="molecule type" value="Genomic_DNA"/>
</dbReference>
<dbReference type="STRING" id="1220583.GOACH_24_00460"/>
<dbReference type="Pfam" id="PF00916">
    <property type="entry name" value="Sulfate_transp"/>
    <property type="match status" value="1"/>
</dbReference>
<evidence type="ECO:0000259" key="6">
    <source>
        <dbReference type="PROSITE" id="PS50801"/>
    </source>
</evidence>
<sequence length="515" mass="54280">MSVTDDQASTVPRREAEPHRRQISVMAALRDPRLLRTEVFAGLVTALALIPETISFSIIAGVGPAVGLFTSFIFAMTIAVVGGRPAMVSAAAGSVALVVAPVVRDHGVDYLIVTVIAAGILQIVLAFAGVAKMMRFIPQSVMTGFVNALAILIFTAQVPHLVGVPWLVYPMVAAGLALMILLPRITTVIPAPLIATALLTGAAVVFSLSVPRVADEGDVSSGLPIPGLPNVPMTWETVRIIAPYALAVALVGLLESLITERIVDEITETPSNPRRESWGQGVSNIVVGFFGGMGGCAMIGQTIMNVKTCGARTRISTFVAGVALLCMLAFFSPVLAAIPMAALVAVMIMVSVATMDWRSIAPSTLRRMPIGESATMLITVVVTVVTHNLALGVIAGVVCACAIFVRRQSTSAAVSDHEHHDDPDDADQSRCVHRLTGSLFFASSSVLVERFDYACAATDVELDLSQAHIWDATSVAALDGVCERFRRNGKRVRLTGLNDSSAILHARLSAPDSAN</sequence>
<dbReference type="PROSITE" id="PS50801">
    <property type="entry name" value="STAS"/>
    <property type="match status" value="1"/>
</dbReference>
<reference evidence="7 8" key="1">
    <citation type="submission" date="2012-12" db="EMBL/GenBank/DDBJ databases">
        <title>Whole genome shotgun sequence of Gordonia aichiensis NBRC 108223.</title>
        <authorList>
            <person name="Isaki-Nakamura S."/>
            <person name="Hosoyama A."/>
            <person name="Tsuchikane K."/>
            <person name="Ando Y."/>
            <person name="Baba S."/>
            <person name="Ohji S."/>
            <person name="Hamada M."/>
            <person name="Tamura T."/>
            <person name="Yamazoe A."/>
            <person name="Yamazaki S."/>
            <person name="Fujita N."/>
        </authorList>
    </citation>
    <scope>NUCLEOTIDE SEQUENCE [LARGE SCALE GENOMIC DNA]</scope>
    <source>
        <strain evidence="7 8">NBRC 108223</strain>
    </source>
</reference>
<feature type="transmembrane region" description="Helical" evidence="5">
    <location>
        <begin position="189"/>
        <end position="210"/>
    </location>
</feature>
<dbReference type="RefSeq" id="WP_005178185.1">
    <property type="nucleotide sequence ID" value="NZ_BANR01000024.1"/>
</dbReference>
<accession>L7KNH8</accession>
<evidence type="ECO:0000256" key="3">
    <source>
        <dbReference type="ARBA" id="ARBA00022989"/>
    </source>
</evidence>
<comment type="caution">
    <text evidence="7">The sequence shown here is derived from an EMBL/GenBank/DDBJ whole genome shotgun (WGS) entry which is preliminary data.</text>
</comment>
<feature type="domain" description="STAS" evidence="6">
    <location>
        <begin position="432"/>
        <end position="503"/>
    </location>
</feature>
<feature type="transmembrane region" description="Helical" evidence="5">
    <location>
        <begin position="315"/>
        <end position="331"/>
    </location>
</feature>
<dbReference type="InterPro" id="IPR011547">
    <property type="entry name" value="SLC26A/SulP_dom"/>
</dbReference>
<keyword evidence="2 5" id="KW-0812">Transmembrane</keyword>
<dbReference type="SUPFAM" id="SSF52091">
    <property type="entry name" value="SpoIIaa-like"/>
    <property type="match status" value="1"/>
</dbReference>